<dbReference type="SUPFAM" id="SSF88659">
    <property type="entry name" value="Sigma3 and sigma4 domains of RNA polymerase sigma factors"/>
    <property type="match status" value="1"/>
</dbReference>
<keyword evidence="5" id="KW-0804">Transcription</keyword>
<dbReference type="InterPro" id="IPR039425">
    <property type="entry name" value="RNA_pol_sigma-70-like"/>
</dbReference>
<reference evidence="8" key="1">
    <citation type="journal article" date="2023" name="Comput. Struct. Biotechnol. J.">
        <title>Discovery of a novel marine Bacteroidetes with a rich repertoire of carbohydrate-active enzymes.</title>
        <authorList>
            <person name="Chen B."/>
            <person name="Liu G."/>
            <person name="Chen Q."/>
            <person name="Wang H."/>
            <person name="Liu L."/>
            <person name="Tang K."/>
        </authorList>
    </citation>
    <scope>NUCLEOTIDE SEQUENCE</scope>
    <source>
        <strain evidence="8">TK19036</strain>
    </source>
</reference>
<dbReference type="NCBIfam" id="TIGR02937">
    <property type="entry name" value="sigma70-ECF"/>
    <property type="match status" value="1"/>
</dbReference>
<evidence type="ECO:0000256" key="1">
    <source>
        <dbReference type="ARBA" id="ARBA00010641"/>
    </source>
</evidence>
<dbReference type="Gene3D" id="1.10.1740.10">
    <property type="match status" value="1"/>
</dbReference>
<evidence type="ECO:0000256" key="5">
    <source>
        <dbReference type="ARBA" id="ARBA00023163"/>
    </source>
</evidence>
<evidence type="ECO:0000256" key="3">
    <source>
        <dbReference type="ARBA" id="ARBA00023082"/>
    </source>
</evidence>
<dbReference type="EMBL" id="CP120682">
    <property type="protein sequence ID" value="WKN35812.1"/>
    <property type="molecule type" value="Genomic_DNA"/>
</dbReference>
<dbReference type="GO" id="GO:0016987">
    <property type="term" value="F:sigma factor activity"/>
    <property type="evidence" value="ECO:0007669"/>
    <property type="project" value="UniProtKB-KW"/>
</dbReference>
<sequence length="169" mass="19688">MTIQTFKSNVFPVQAKLFRFAKTMLHDEEEAEDAVQEALLKLWQNRQNLTNYKSIEALAIVVTKNLCLDKLKSSHRKKVVPMQPTTDSTDHVTPYQQTELSDSANLLRQLMAQLPEQQRLIIHLRDVEEYSYEEIEQITGMCINNIRVTLSRARRNVREMYTKINAYGS</sequence>
<accession>A0AA49GJD3</accession>
<protein>
    <submittedName>
        <fullName evidence="8">RNA polymerase sigma factor</fullName>
    </submittedName>
</protein>
<dbReference type="InterPro" id="IPR013249">
    <property type="entry name" value="RNA_pol_sigma70_r4_t2"/>
</dbReference>
<dbReference type="InterPro" id="IPR013325">
    <property type="entry name" value="RNA_pol_sigma_r2"/>
</dbReference>
<evidence type="ECO:0000259" key="6">
    <source>
        <dbReference type="Pfam" id="PF04542"/>
    </source>
</evidence>
<keyword evidence="3" id="KW-0731">Sigma factor</keyword>
<dbReference type="CDD" id="cd06171">
    <property type="entry name" value="Sigma70_r4"/>
    <property type="match status" value="1"/>
</dbReference>
<dbReference type="Gene3D" id="1.10.10.10">
    <property type="entry name" value="Winged helix-like DNA-binding domain superfamily/Winged helix DNA-binding domain"/>
    <property type="match status" value="1"/>
</dbReference>
<dbReference type="InterPro" id="IPR007627">
    <property type="entry name" value="RNA_pol_sigma70_r2"/>
</dbReference>
<dbReference type="Pfam" id="PF08281">
    <property type="entry name" value="Sigma70_r4_2"/>
    <property type="match status" value="1"/>
</dbReference>
<dbReference type="GO" id="GO:0006352">
    <property type="term" value="P:DNA-templated transcription initiation"/>
    <property type="evidence" value="ECO:0007669"/>
    <property type="project" value="InterPro"/>
</dbReference>
<proteinExistence type="inferred from homology"/>
<evidence type="ECO:0000313" key="8">
    <source>
        <dbReference type="EMBL" id="WKN35812.1"/>
    </source>
</evidence>
<dbReference type="PANTHER" id="PTHR43133">
    <property type="entry name" value="RNA POLYMERASE ECF-TYPE SIGMA FACTO"/>
    <property type="match status" value="1"/>
</dbReference>
<name>A0AA49GJD3_9BACT</name>
<dbReference type="AlphaFoldDB" id="A0AA49GJD3"/>
<gene>
    <name evidence="8" type="ORF">K4G66_25930</name>
</gene>
<keyword evidence="2" id="KW-0805">Transcription regulation</keyword>
<evidence type="ECO:0000256" key="2">
    <source>
        <dbReference type="ARBA" id="ARBA00023015"/>
    </source>
</evidence>
<feature type="domain" description="RNA polymerase sigma-70 region 2" evidence="6">
    <location>
        <begin position="15"/>
        <end position="76"/>
    </location>
</feature>
<evidence type="ECO:0000259" key="7">
    <source>
        <dbReference type="Pfam" id="PF08281"/>
    </source>
</evidence>
<dbReference type="InterPro" id="IPR014284">
    <property type="entry name" value="RNA_pol_sigma-70_dom"/>
</dbReference>
<organism evidence="8">
    <name type="scientific">Roseihalotalea indica</name>
    <dbReference type="NCBI Taxonomy" id="2867963"/>
    <lineage>
        <taxon>Bacteria</taxon>
        <taxon>Pseudomonadati</taxon>
        <taxon>Bacteroidota</taxon>
        <taxon>Cytophagia</taxon>
        <taxon>Cytophagales</taxon>
        <taxon>Catalimonadaceae</taxon>
        <taxon>Roseihalotalea</taxon>
    </lineage>
</organism>
<dbReference type="Pfam" id="PF04542">
    <property type="entry name" value="Sigma70_r2"/>
    <property type="match status" value="1"/>
</dbReference>
<feature type="domain" description="RNA polymerase sigma factor 70 region 4 type 2" evidence="7">
    <location>
        <begin position="106"/>
        <end position="155"/>
    </location>
</feature>
<dbReference type="GO" id="GO:0003677">
    <property type="term" value="F:DNA binding"/>
    <property type="evidence" value="ECO:0007669"/>
    <property type="project" value="UniProtKB-KW"/>
</dbReference>
<dbReference type="InterPro" id="IPR013324">
    <property type="entry name" value="RNA_pol_sigma_r3/r4-like"/>
</dbReference>
<keyword evidence="4" id="KW-0238">DNA-binding</keyword>
<dbReference type="SUPFAM" id="SSF88946">
    <property type="entry name" value="Sigma2 domain of RNA polymerase sigma factors"/>
    <property type="match status" value="1"/>
</dbReference>
<comment type="similarity">
    <text evidence="1">Belongs to the sigma-70 factor family. ECF subfamily.</text>
</comment>
<dbReference type="InterPro" id="IPR036388">
    <property type="entry name" value="WH-like_DNA-bd_sf"/>
</dbReference>
<reference evidence="8" key="2">
    <citation type="journal article" date="2024" name="Antonie Van Leeuwenhoek">
        <title>Roseihalotalea indica gen. nov., sp. nov., a halophilic Bacteroidetes from mesopelagic Southwest Indian Ocean with higher carbohydrate metabolic potential.</title>
        <authorList>
            <person name="Chen B."/>
            <person name="Zhang M."/>
            <person name="Lin D."/>
            <person name="Ye J."/>
            <person name="Tang K."/>
        </authorList>
    </citation>
    <scope>NUCLEOTIDE SEQUENCE</scope>
    <source>
        <strain evidence="8">TK19036</strain>
    </source>
</reference>
<dbReference type="PANTHER" id="PTHR43133:SF8">
    <property type="entry name" value="RNA POLYMERASE SIGMA FACTOR HI_1459-RELATED"/>
    <property type="match status" value="1"/>
</dbReference>
<evidence type="ECO:0000256" key="4">
    <source>
        <dbReference type="ARBA" id="ARBA00023125"/>
    </source>
</evidence>